<dbReference type="EMBL" id="KZ678129">
    <property type="protein sequence ID" value="PSN73479.1"/>
    <property type="molecule type" value="Genomic_DNA"/>
</dbReference>
<evidence type="ECO:0000313" key="2">
    <source>
        <dbReference type="EMBL" id="PSN73479.1"/>
    </source>
</evidence>
<evidence type="ECO:0000313" key="3">
    <source>
        <dbReference type="Proteomes" id="UP000240883"/>
    </source>
</evidence>
<name>A0A2T2P786_CORCC</name>
<dbReference type="AlphaFoldDB" id="A0A2T2P786"/>
<dbReference type="OrthoDB" id="3800368at2759"/>
<keyword evidence="3" id="KW-1185">Reference proteome</keyword>
<evidence type="ECO:0000256" key="1">
    <source>
        <dbReference type="SAM" id="MobiDB-lite"/>
    </source>
</evidence>
<proteinExistence type="predicted"/>
<reference evidence="2 3" key="1">
    <citation type="journal article" date="2018" name="Front. Microbiol.">
        <title>Genome-Wide Analysis of Corynespora cassiicola Leaf Fall Disease Putative Effectors.</title>
        <authorList>
            <person name="Lopez D."/>
            <person name="Ribeiro S."/>
            <person name="Label P."/>
            <person name="Fumanal B."/>
            <person name="Venisse J.S."/>
            <person name="Kohler A."/>
            <person name="de Oliveira R.R."/>
            <person name="Labutti K."/>
            <person name="Lipzen A."/>
            <person name="Lail K."/>
            <person name="Bauer D."/>
            <person name="Ohm R.A."/>
            <person name="Barry K.W."/>
            <person name="Spatafora J."/>
            <person name="Grigoriev I.V."/>
            <person name="Martin F.M."/>
            <person name="Pujade-Renaud V."/>
        </authorList>
    </citation>
    <scope>NUCLEOTIDE SEQUENCE [LARGE SCALE GENOMIC DNA]</scope>
    <source>
        <strain evidence="2 3">Philippines</strain>
    </source>
</reference>
<protein>
    <submittedName>
        <fullName evidence="2">Uncharacterized protein</fullName>
    </submittedName>
</protein>
<accession>A0A2T2P786</accession>
<dbReference type="Proteomes" id="UP000240883">
    <property type="component" value="Unassembled WGS sequence"/>
</dbReference>
<sequence length="290" mass="32532">MSVLDSPTSKFHTAFGRDKSPTAYAMVQRMKIEGEGGELAELEQLIYDDVSRRHPSTSNSIAYNFSSYHSTVKHVIASSSTPPLMGNVDYGYFSTDETTHISVRDFPLVDDEEVDAENGATTKSNKSHVDGRDIIFAEASEKDRIGSSNEDDDTGSHKHDYANAPISEKWEILGDDGSSPVIGKVDPKKLLVQLRNKRTGALVQYEHGRGRMSEIDWNNQNDINAIIYWRRKLLEGADTAPRELYMPIITTQELEEYKSEGLLRLNDPRAPSKHVAFGCQRRKNCNAPEH</sequence>
<feature type="region of interest" description="Disordered" evidence="1">
    <location>
        <begin position="140"/>
        <end position="161"/>
    </location>
</feature>
<organism evidence="2 3">
    <name type="scientific">Corynespora cassiicola Philippines</name>
    <dbReference type="NCBI Taxonomy" id="1448308"/>
    <lineage>
        <taxon>Eukaryota</taxon>
        <taxon>Fungi</taxon>
        <taxon>Dikarya</taxon>
        <taxon>Ascomycota</taxon>
        <taxon>Pezizomycotina</taxon>
        <taxon>Dothideomycetes</taxon>
        <taxon>Pleosporomycetidae</taxon>
        <taxon>Pleosporales</taxon>
        <taxon>Corynesporascaceae</taxon>
        <taxon>Corynespora</taxon>
    </lineage>
</organism>
<gene>
    <name evidence="2" type="ORF">BS50DRAFT_629498</name>
</gene>